<proteinExistence type="predicted"/>
<gene>
    <name evidence="1" type="ORF">J3359_02050</name>
</gene>
<organism evidence="1 2">
    <name type="scientific">Polaribacter cellanae</name>
    <dbReference type="NCBI Taxonomy" id="2818493"/>
    <lineage>
        <taxon>Bacteria</taxon>
        <taxon>Pseudomonadati</taxon>
        <taxon>Bacteroidota</taxon>
        <taxon>Flavobacteriia</taxon>
        <taxon>Flavobacteriales</taxon>
        <taxon>Flavobacteriaceae</taxon>
    </lineage>
</organism>
<dbReference type="PANTHER" id="PTHR42685:SF18">
    <property type="entry name" value="DIGERANYLGERANYLGLYCEROPHOSPHOLIPID REDUCTASE"/>
    <property type="match status" value="1"/>
</dbReference>
<reference evidence="1 2" key="1">
    <citation type="submission" date="2021-03" db="EMBL/GenBank/DDBJ databases">
        <title>Complete genome of Polaribacter_sp.SM13.</title>
        <authorList>
            <person name="Jeong S.W."/>
            <person name="Bae J.W."/>
        </authorList>
    </citation>
    <scope>NUCLEOTIDE SEQUENCE [LARGE SCALE GENOMIC DNA]</scope>
    <source>
        <strain evidence="1 2">SM13</strain>
    </source>
</reference>
<dbReference type="EMBL" id="CP071869">
    <property type="protein sequence ID" value="QTE24420.1"/>
    <property type="molecule type" value="Genomic_DNA"/>
</dbReference>
<dbReference type="SUPFAM" id="SSF51905">
    <property type="entry name" value="FAD/NAD(P)-binding domain"/>
    <property type="match status" value="1"/>
</dbReference>
<dbReference type="PANTHER" id="PTHR42685">
    <property type="entry name" value="GERANYLGERANYL DIPHOSPHATE REDUCTASE"/>
    <property type="match status" value="1"/>
</dbReference>
<sequence length="369" mass="41826">MNSFDVVIIGGGTAGLMLARELGKFKRSTLVLDRKDNLLEFSFNTLGSFMKVEDFDLSKNVIAQKTDTLVFQSKNIKRELKADNLYVLDKKKVHEELINAIDKEYVTTKTSIHIKDIIKDKLGNFSFVKDTNNNKYFGKIIIDASGTNGVFSKKIGLREKNGSLATGVEYNVAYLGDPQKMYLLSGKDFQGGYGWIFPLKNRRAIIGFGTYNDKVVKQLKKRLNEILELPLIKALVLKDNDNVEGGSVPITPVLENFVLKNLVCVGDSVSQVNPIVGEGYKFIFEASIMASKAIEKSLKYNDINYLYEYETEWKNRFSANYKRSKKAQGKIYKFTNNDVVMDLALLLMRFRSNDRLIKSISGEYGLEKK</sequence>
<evidence type="ECO:0000313" key="1">
    <source>
        <dbReference type="EMBL" id="QTE24420.1"/>
    </source>
</evidence>
<accession>A0A975HAH8</accession>
<name>A0A975HAH8_9FLAO</name>
<dbReference type="AlphaFoldDB" id="A0A975HAH8"/>
<keyword evidence="2" id="KW-1185">Reference proteome</keyword>
<dbReference type="Proteomes" id="UP000663920">
    <property type="component" value="Chromosome"/>
</dbReference>
<dbReference type="Gene3D" id="3.50.50.60">
    <property type="entry name" value="FAD/NAD(P)-binding domain"/>
    <property type="match status" value="1"/>
</dbReference>
<dbReference type="InterPro" id="IPR036188">
    <property type="entry name" value="FAD/NAD-bd_sf"/>
</dbReference>
<dbReference type="InterPro" id="IPR050407">
    <property type="entry name" value="Geranylgeranyl_reductase"/>
</dbReference>
<protein>
    <submittedName>
        <fullName evidence="1">NAD(P)/FAD-dependent oxidoreductase</fullName>
    </submittedName>
</protein>
<evidence type="ECO:0000313" key="2">
    <source>
        <dbReference type="Proteomes" id="UP000663920"/>
    </source>
</evidence>
<dbReference type="Pfam" id="PF05834">
    <property type="entry name" value="Lycopene_cycl"/>
    <property type="match status" value="1"/>
</dbReference>
<dbReference type="KEGG" id="pcea:J3359_02050"/>